<evidence type="ECO:0000256" key="5">
    <source>
        <dbReference type="ARBA" id="ARBA00022737"/>
    </source>
</evidence>
<accession>A0A6A5XIP8</accession>
<dbReference type="GO" id="GO:0005634">
    <property type="term" value="C:nucleus"/>
    <property type="evidence" value="ECO:0007669"/>
    <property type="project" value="UniProtKB-SubCell"/>
</dbReference>
<keyword evidence="3" id="KW-0813">Transport</keyword>
<comment type="subcellular location">
    <subcellularLocation>
        <location evidence="1">Nucleus</location>
    </subcellularLocation>
</comment>
<dbReference type="GeneID" id="54282601"/>
<dbReference type="AlphaFoldDB" id="A0A6A5XIP8"/>
<dbReference type="CDD" id="cd14342">
    <property type="entry name" value="UBA_TAP-C"/>
    <property type="match status" value="1"/>
</dbReference>
<keyword evidence="6" id="KW-0509">mRNA transport</keyword>
<dbReference type="InterPro" id="IPR032710">
    <property type="entry name" value="NTF2-like_dom_sf"/>
</dbReference>
<dbReference type="SUPFAM" id="SSF54427">
    <property type="entry name" value="NTF2-like"/>
    <property type="match status" value="1"/>
</dbReference>
<evidence type="ECO:0000259" key="10">
    <source>
        <dbReference type="PROSITE" id="PS51281"/>
    </source>
</evidence>
<feature type="region of interest" description="Disordered" evidence="8">
    <location>
        <begin position="1"/>
        <end position="46"/>
    </location>
</feature>
<evidence type="ECO:0000256" key="4">
    <source>
        <dbReference type="ARBA" id="ARBA00022614"/>
    </source>
</evidence>
<dbReference type="InterPro" id="IPR018222">
    <property type="entry name" value="Nuclear_transport_factor_2_euk"/>
</dbReference>
<dbReference type="PROSITE" id="PS51281">
    <property type="entry name" value="TAP_C"/>
    <property type="match status" value="1"/>
</dbReference>
<name>A0A6A5XIP8_9PLEO</name>
<dbReference type="Pfam" id="PF03943">
    <property type="entry name" value="TAP_C"/>
    <property type="match status" value="1"/>
</dbReference>
<evidence type="ECO:0000256" key="2">
    <source>
        <dbReference type="ARBA" id="ARBA00009285"/>
    </source>
</evidence>
<dbReference type="SUPFAM" id="SSF52058">
    <property type="entry name" value="L domain-like"/>
    <property type="match status" value="1"/>
</dbReference>
<dbReference type="InterPro" id="IPR030217">
    <property type="entry name" value="NXF_fam"/>
</dbReference>
<dbReference type="PANTHER" id="PTHR10662:SF22">
    <property type="entry name" value="NUCLEAR RNA EXPORT FACTOR 1"/>
    <property type="match status" value="1"/>
</dbReference>
<evidence type="ECO:0000256" key="8">
    <source>
        <dbReference type="SAM" id="MobiDB-lite"/>
    </source>
</evidence>
<feature type="compositionally biased region" description="Polar residues" evidence="8">
    <location>
        <begin position="124"/>
        <end position="151"/>
    </location>
</feature>
<evidence type="ECO:0000256" key="7">
    <source>
        <dbReference type="ARBA" id="ARBA00023242"/>
    </source>
</evidence>
<organism evidence="11 12">
    <name type="scientific">Aaosphaeria arxii CBS 175.79</name>
    <dbReference type="NCBI Taxonomy" id="1450172"/>
    <lineage>
        <taxon>Eukaryota</taxon>
        <taxon>Fungi</taxon>
        <taxon>Dikarya</taxon>
        <taxon>Ascomycota</taxon>
        <taxon>Pezizomycotina</taxon>
        <taxon>Dothideomycetes</taxon>
        <taxon>Pleosporomycetidae</taxon>
        <taxon>Pleosporales</taxon>
        <taxon>Pleosporales incertae sedis</taxon>
        <taxon>Aaosphaeria</taxon>
    </lineage>
</organism>
<dbReference type="GO" id="GO:0003723">
    <property type="term" value="F:RNA binding"/>
    <property type="evidence" value="ECO:0007669"/>
    <property type="project" value="TreeGrafter"/>
</dbReference>
<evidence type="ECO:0000256" key="1">
    <source>
        <dbReference type="ARBA" id="ARBA00004123"/>
    </source>
</evidence>
<dbReference type="Gene3D" id="1.10.8.10">
    <property type="entry name" value="DNA helicase RuvA subunit, C-terminal domain"/>
    <property type="match status" value="1"/>
</dbReference>
<feature type="domain" description="NTF2" evidence="9">
    <location>
        <begin position="345"/>
        <end position="518"/>
    </location>
</feature>
<dbReference type="InterPro" id="IPR032675">
    <property type="entry name" value="LRR_dom_sf"/>
</dbReference>
<dbReference type="RefSeq" id="XP_033381494.1">
    <property type="nucleotide sequence ID" value="XM_033525204.1"/>
</dbReference>
<dbReference type="InterPro" id="IPR005637">
    <property type="entry name" value="TAP_C_dom"/>
</dbReference>
<dbReference type="Pfam" id="PF24048">
    <property type="entry name" value="LRR_NXF1-5"/>
    <property type="match status" value="1"/>
</dbReference>
<dbReference type="InterPro" id="IPR002075">
    <property type="entry name" value="NTF2_dom"/>
</dbReference>
<evidence type="ECO:0000313" key="11">
    <source>
        <dbReference type="EMBL" id="KAF2013155.1"/>
    </source>
</evidence>
<proteinExistence type="inferred from homology"/>
<dbReference type="OrthoDB" id="25872at2759"/>
<dbReference type="SUPFAM" id="SSF46934">
    <property type="entry name" value="UBA-like"/>
    <property type="match status" value="1"/>
</dbReference>
<feature type="domain" description="TAP-C" evidence="10">
    <location>
        <begin position="531"/>
        <end position="583"/>
    </location>
</feature>
<evidence type="ECO:0000256" key="6">
    <source>
        <dbReference type="ARBA" id="ARBA00022816"/>
    </source>
</evidence>
<dbReference type="SMART" id="SM00804">
    <property type="entry name" value="TAP_C"/>
    <property type="match status" value="1"/>
</dbReference>
<dbReference type="Gene3D" id="3.80.10.10">
    <property type="entry name" value="Ribonuclease Inhibitor"/>
    <property type="match status" value="1"/>
</dbReference>
<dbReference type="InterPro" id="IPR057125">
    <property type="entry name" value="NXF1/2/3/5-like_LRR"/>
</dbReference>
<feature type="region of interest" description="Disordered" evidence="8">
    <location>
        <begin position="124"/>
        <end position="153"/>
    </location>
</feature>
<keyword evidence="12" id="KW-1185">Reference proteome</keyword>
<keyword evidence="5" id="KW-0677">Repeat</keyword>
<dbReference type="InterPro" id="IPR009060">
    <property type="entry name" value="UBA-like_sf"/>
</dbReference>
<evidence type="ECO:0000259" key="9">
    <source>
        <dbReference type="PROSITE" id="PS50177"/>
    </source>
</evidence>
<gene>
    <name evidence="11" type="ORF">BU24DRAFT_393699</name>
</gene>
<evidence type="ECO:0000256" key="3">
    <source>
        <dbReference type="ARBA" id="ARBA00022448"/>
    </source>
</evidence>
<protein>
    <submittedName>
        <fullName evidence="11">NTF2-like protein</fullName>
    </submittedName>
</protein>
<dbReference type="Proteomes" id="UP000799778">
    <property type="component" value="Unassembled WGS sequence"/>
</dbReference>
<keyword evidence="7" id="KW-0539">Nucleus</keyword>
<comment type="similarity">
    <text evidence="2">Belongs to the NXF family.</text>
</comment>
<sequence>MSKMPAPTGPRRGGGIRKHQRRDRDGDLVMGATPAPRTTPKQSHSANLTELRVTGWTDKAEVQRVIQFLERHAAKRSSNASKNGPSNIIKRTRVFGDVLHIFVRSDDVAAFGKINGFSFASTHGSQKLSISGSGITSRDGASTEQATSSDGNKVEHMKQTIEVLRGFLSRRYDADAKLLNLSTITSDEEVRKLGMFETKSTQTKFIPVLMKLCDEQLPTAEAKRDAIHSITVSNNDLTNLTLVSDLSRVLPDTKNLDLSGNKIENTKDLWLWKNKFRRLEHLVLTNNPLETSQPNWEQEVIAWYPRLRLLNGREVRTEAQIALLDAPKQTPRPSNVNIWLDEGKVGENFLLEFFPGFDTDRNAALQKFYDNNSTFSLSVNARARGGAGNQHEKTPWDSYLPQSRNLKFISGKRTRFQRRSRGLDQIQKAWTAMPPTRHPPLGPPNYSMDCQPQPGVPDPSGQYPRGVTGLMITIHGEYEEHRTAKGADEVVRRAFDRTFVLGPGGPAGVRVVSDMLSLRAAGGTPAWVLKPKEEAMVAQVRQATKLKAEMAVECLKAGNWDMDAAAQIFNAQKDQLPPEAFDP</sequence>
<keyword evidence="4" id="KW-0433">Leucine-rich repeat</keyword>
<dbReference type="PROSITE" id="PS50177">
    <property type="entry name" value="NTF2_DOMAIN"/>
    <property type="match status" value="1"/>
</dbReference>
<evidence type="ECO:0000313" key="12">
    <source>
        <dbReference type="Proteomes" id="UP000799778"/>
    </source>
</evidence>
<reference evidence="11" key="1">
    <citation type="journal article" date="2020" name="Stud. Mycol.">
        <title>101 Dothideomycetes genomes: a test case for predicting lifestyles and emergence of pathogens.</title>
        <authorList>
            <person name="Haridas S."/>
            <person name="Albert R."/>
            <person name="Binder M."/>
            <person name="Bloem J."/>
            <person name="Labutti K."/>
            <person name="Salamov A."/>
            <person name="Andreopoulos B."/>
            <person name="Baker S."/>
            <person name="Barry K."/>
            <person name="Bills G."/>
            <person name="Bluhm B."/>
            <person name="Cannon C."/>
            <person name="Castanera R."/>
            <person name="Culley D."/>
            <person name="Daum C."/>
            <person name="Ezra D."/>
            <person name="Gonzalez J."/>
            <person name="Henrissat B."/>
            <person name="Kuo A."/>
            <person name="Liang C."/>
            <person name="Lipzen A."/>
            <person name="Lutzoni F."/>
            <person name="Magnuson J."/>
            <person name="Mondo S."/>
            <person name="Nolan M."/>
            <person name="Ohm R."/>
            <person name="Pangilinan J."/>
            <person name="Park H.-J."/>
            <person name="Ramirez L."/>
            <person name="Alfaro M."/>
            <person name="Sun H."/>
            <person name="Tritt A."/>
            <person name="Yoshinaga Y."/>
            <person name="Zwiers L.-H."/>
            <person name="Turgeon B."/>
            <person name="Goodwin S."/>
            <person name="Spatafora J."/>
            <person name="Crous P."/>
            <person name="Grigoriev I."/>
        </authorList>
    </citation>
    <scope>NUCLEOTIDE SEQUENCE</scope>
    <source>
        <strain evidence="11">CBS 175.79</strain>
    </source>
</reference>
<dbReference type="PANTHER" id="PTHR10662">
    <property type="entry name" value="NUCLEAR RNA EXPORT FACTOR"/>
    <property type="match status" value="1"/>
</dbReference>
<dbReference type="Gene3D" id="3.10.450.50">
    <property type="match status" value="1"/>
</dbReference>
<dbReference type="EMBL" id="ML978071">
    <property type="protein sequence ID" value="KAF2013155.1"/>
    <property type="molecule type" value="Genomic_DNA"/>
</dbReference>
<dbReference type="Pfam" id="PF22602">
    <property type="entry name" value="NXF_NTF2"/>
    <property type="match status" value="1"/>
</dbReference>
<dbReference type="GO" id="GO:0016973">
    <property type="term" value="P:poly(A)+ mRNA export from nucleus"/>
    <property type="evidence" value="ECO:0007669"/>
    <property type="project" value="TreeGrafter"/>
</dbReference>